<protein>
    <submittedName>
        <fullName evidence="2">DUF6350 family protein</fullName>
    </submittedName>
</protein>
<evidence type="ECO:0000313" key="3">
    <source>
        <dbReference type="Proteomes" id="UP001241072"/>
    </source>
</evidence>
<feature type="transmembrane region" description="Helical" evidence="1">
    <location>
        <begin position="84"/>
        <end position="103"/>
    </location>
</feature>
<sequence>MISRPLTAVFAALEALLVVAIGLAIPLLPLTVMWAVQFGFGADWAAFWRASVDIWLIGHGVSVTFTLDPAIAAGLGLPGAESPFSVDVAALGFALLTVLLGVRAGRRISETRYRALGVIVATGTFAVASVAITATALHPLARPSLVQAGLLPVLFFGAGLAIGVQLTLRDLGERRRSPLDALPGASKELVAAALRGGAAAAALLVLLASLATAAAIVLSYASIITLYESLHTEVLGGVAVTLAQLAFLPTLVVWAVSWLVGPGFALGTGSLVSPLGTTLGPLPAIPVLGALPSGESSFGFVGLLAPVLAGFLVGAVLGPGIRRRLDGPLVVAAPLLSGVVAGAVVGVLCAFASGGLGPGRLVDVGPNPWQVSILAAIEVGVAATIGVLASGRLPARSGR</sequence>
<keyword evidence="3" id="KW-1185">Reference proteome</keyword>
<dbReference type="RefSeq" id="WP_305003370.1">
    <property type="nucleotide sequence ID" value="NZ_JAUQUB010000002.1"/>
</dbReference>
<keyword evidence="1" id="KW-1133">Transmembrane helix</keyword>
<name>A0ABT9BT20_9MICO</name>
<evidence type="ECO:0000256" key="1">
    <source>
        <dbReference type="SAM" id="Phobius"/>
    </source>
</evidence>
<feature type="transmembrane region" description="Helical" evidence="1">
    <location>
        <begin position="297"/>
        <end position="317"/>
    </location>
</feature>
<feature type="transmembrane region" description="Helical" evidence="1">
    <location>
        <begin position="189"/>
        <end position="222"/>
    </location>
</feature>
<dbReference type="EMBL" id="JAUQUB010000002">
    <property type="protein sequence ID" value="MDO7882941.1"/>
    <property type="molecule type" value="Genomic_DNA"/>
</dbReference>
<gene>
    <name evidence="2" type="ORF">Q5716_11955</name>
</gene>
<accession>A0ABT9BT20</accession>
<dbReference type="Pfam" id="PF19877">
    <property type="entry name" value="DUF6350"/>
    <property type="match status" value="1"/>
</dbReference>
<dbReference type="InterPro" id="IPR045931">
    <property type="entry name" value="DUF6350"/>
</dbReference>
<keyword evidence="1" id="KW-0472">Membrane</keyword>
<dbReference type="Proteomes" id="UP001241072">
    <property type="component" value="Unassembled WGS sequence"/>
</dbReference>
<evidence type="ECO:0000313" key="2">
    <source>
        <dbReference type="EMBL" id="MDO7882941.1"/>
    </source>
</evidence>
<feature type="transmembrane region" description="Helical" evidence="1">
    <location>
        <begin position="373"/>
        <end position="393"/>
    </location>
</feature>
<organism evidence="2 3">
    <name type="scientific">Antiquaquibacter soli</name>
    <dbReference type="NCBI Taxonomy" id="3064523"/>
    <lineage>
        <taxon>Bacteria</taxon>
        <taxon>Bacillati</taxon>
        <taxon>Actinomycetota</taxon>
        <taxon>Actinomycetes</taxon>
        <taxon>Micrococcales</taxon>
        <taxon>Microbacteriaceae</taxon>
        <taxon>Antiquaquibacter</taxon>
    </lineage>
</organism>
<feature type="transmembrane region" description="Helical" evidence="1">
    <location>
        <begin position="115"/>
        <end position="137"/>
    </location>
</feature>
<proteinExistence type="predicted"/>
<feature type="transmembrane region" description="Helical" evidence="1">
    <location>
        <begin position="234"/>
        <end position="259"/>
    </location>
</feature>
<feature type="transmembrane region" description="Helical" evidence="1">
    <location>
        <begin position="329"/>
        <end position="353"/>
    </location>
</feature>
<feature type="transmembrane region" description="Helical" evidence="1">
    <location>
        <begin position="271"/>
        <end position="291"/>
    </location>
</feature>
<comment type="caution">
    <text evidence="2">The sequence shown here is derived from an EMBL/GenBank/DDBJ whole genome shotgun (WGS) entry which is preliminary data.</text>
</comment>
<feature type="transmembrane region" description="Helical" evidence="1">
    <location>
        <begin position="149"/>
        <end position="168"/>
    </location>
</feature>
<reference evidence="2 3" key="1">
    <citation type="submission" date="2023-07" db="EMBL/GenBank/DDBJ databases">
        <title>Protaetiibacter sp. nov WY-16 isolated from soil.</title>
        <authorList>
            <person name="Liu B."/>
            <person name="Wan Y."/>
        </authorList>
    </citation>
    <scope>NUCLEOTIDE SEQUENCE [LARGE SCALE GENOMIC DNA]</scope>
    <source>
        <strain evidence="2 3">WY-16</strain>
    </source>
</reference>
<keyword evidence="1" id="KW-0812">Transmembrane</keyword>